<evidence type="ECO:0000256" key="1">
    <source>
        <dbReference type="SAM" id="MobiDB-lite"/>
    </source>
</evidence>
<feature type="compositionally biased region" description="Low complexity" evidence="1">
    <location>
        <begin position="339"/>
        <end position="355"/>
    </location>
</feature>
<evidence type="ECO:0000256" key="2">
    <source>
        <dbReference type="SAM" id="SignalP"/>
    </source>
</evidence>
<dbReference type="AlphaFoldDB" id="L1L9U1"/>
<feature type="compositionally biased region" description="Basic and acidic residues" evidence="1">
    <location>
        <begin position="846"/>
        <end position="858"/>
    </location>
</feature>
<gene>
    <name evidence="3" type="ORF">BEWA_016930</name>
</gene>
<name>L1L9U1_THEEQ</name>
<reference evidence="3 4" key="1">
    <citation type="journal article" date="2012" name="BMC Genomics">
        <title>Comparative genomic analysis and phylogenetic position of Theileria equi.</title>
        <authorList>
            <person name="Kappmeyer L.S."/>
            <person name="Thiagarajan M."/>
            <person name="Herndon D.R."/>
            <person name="Ramsay J.D."/>
            <person name="Caler E."/>
            <person name="Djikeng A."/>
            <person name="Gillespie J.J."/>
            <person name="Lau A.O."/>
            <person name="Roalson E.H."/>
            <person name="Silva J.C."/>
            <person name="Silva M.G."/>
            <person name="Suarez C.E."/>
            <person name="Ueti M.W."/>
            <person name="Nene V.M."/>
            <person name="Mealey R.H."/>
            <person name="Knowles D.P."/>
            <person name="Brayton K.A."/>
        </authorList>
    </citation>
    <scope>NUCLEOTIDE SEQUENCE [LARGE SCALE GENOMIC DNA]</scope>
    <source>
        <strain evidence="3 4">WA</strain>
    </source>
</reference>
<evidence type="ECO:0000313" key="4">
    <source>
        <dbReference type="Proteomes" id="UP000031512"/>
    </source>
</evidence>
<dbReference type="KEGG" id="beq:BEWA_016930"/>
<feature type="signal peptide" evidence="2">
    <location>
        <begin position="1"/>
        <end position="21"/>
    </location>
</feature>
<proteinExistence type="predicted"/>
<feature type="region of interest" description="Disordered" evidence="1">
    <location>
        <begin position="776"/>
        <end position="805"/>
    </location>
</feature>
<comment type="caution">
    <text evidence="3">The sequence shown here is derived from an EMBL/GenBank/DDBJ whole genome shotgun (WGS) entry which is preliminary data.</text>
</comment>
<evidence type="ECO:0008006" key="5">
    <source>
        <dbReference type="Google" id="ProtNLM"/>
    </source>
</evidence>
<keyword evidence="4" id="KW-1185">Reference proteome</keyword>
<dbReference type="VEuPathDB" id="PiroplasmaDB:BEWA_016930"/>
<feature type="chain" id="PRO_5003952341" description="Signal peptide-containing protein" evidence="2">
    <location>
        <begin position="22"/>
        <end position="893"/>
    </location>
</feature>
<dbReference type="GeneID" id="15804930"/>
<feature type="compositionally biased region" description="Basic and acidic residues" evidence="1">
    <location>
        <begin position="876"/>
        <end position="893"/>
    </location>
</feature>
<keyword evidence="2" id="KW-0732">Signal</keyword>
<evidence type="ECO:0000313" key="3">
    <source>
        <dbReference type="EMBL" id="EKX72014.1"/>
    </source>
</evidence>
<feature type="region of interest" description="Disordered" evidence="1">
    <location>
        <begin position="323"/>
        <end position="358"/>
    </location>
</feature>
<feature type="region of interest" description="Disordered" evidence="1">
    <location>
        <begin position="831"/>
        <end position="893"/>
    </location>
</feature>
<dbReference type="EMBL" id="ACOU01000008">
    <property type="protein sequence ID" value="EKX72014.1"/>
    <property type="molecule type" value="Genomic_DNA"/>
</dbReference>
<sequence>MGPKTIISALILLFVLGNCTKDKEQIPNSVPETLSDEDDYRMSKCPPMPVPEIRVEVIKSKIPVLTRRDDKYTADAQIKYHSDIMDRCRKAVKYFRELKDKINQALPKFETIRRSIIDIRITNSGSHPFFQEYRRKSKKIINAINEEIKYLNRTINVKRELLRYINNNIQGYSIRTIKKLNKMAKRTMNEIKQKSAMFGGLEDIERKKIYMVAGEWVRISFLWIADLKEIIGNKYKIVERYESIGRFSQIIDEYLDAIEKILRTKNLNALLDGTQMTQNVQEVVAIYDDLDRISPSESDTALSEITELDFDYSSDSSVTQMSIETDYDGDNGKEVLEISSPARTSSPSTKSRTPSPNLPEAIEQQELETEVEDSACINLPELMYHMGEKAESHQAEEDTPLHRELSREGSQELEDFTDKKFETDEFSIIRRLNGDMEIKLYREIEDPDFSHIDDNEISRLFKNFVVTQEILDCNILSLSGKHSPVCDEEGLRHGKDIDASLFAMHVENEKLKMLINKEKMRKIELYIREIESKKSILLSFMSATPGIMRTLGQEYVQDLQEALNKKLHEILCFCRDINWFFEKCTVRFEKINLYFSKKNYNMVRTLMVIPVISLPFSKKPIYFEAIGATSRIKLLKLYEKIVDYQKKVSMIFLLFDASVLFKRAQLNTARKGDVCKFVKKVVESLSNRNSVSGLLDSFVDHYKTLERDAIILYAASNFFDRKMLKSIVENCTEDLINGMIEFLSNREAFKNAYKTGNKFEDEKPEHTGQTISSVEPNACKKIGGDNLETGSVDKRTTSPHNAQVTHIPTYTRQKVKTSPEPSDKVEPIRCKEKETSKEQNAMTRTLIRESRYPSGEHKTSRKSQGAIPKRPLFKQEPVDDKELDYLADSRMKR</sequence>
<feature type="region of interest" description="Disordered" evidence="1">
    <location>
        <begin position="389"/>
        <end position="412"/>
    </location>
</feature>
<accession>L1L9U1</accession>
<dbReference type="Proteomes" id="UP000031512">
    <property type="component" value="Unassembled WGS sequence"/>
</dbReference>
<dbReference type="RefSeq" id="XP_004831466.1">
    <property type="nucleotide sequence ID" value="XM_004831409.1"/>
</dbReference>
<protein>
    <recommendedName>
        <fullName evidence="5">Signal peptide-containing protein</fullName>
    </recommendedName>
</protein>
<organism evidence="3 4">
    <name type="scientific">Theileria equi strain WA</name>
    <dbReference type="NCBI Taxonomy" id="1537102"/>
    <lineage>
        <taxon>Eukaryota</taxon>
        <taxon>Sar</taxon>
        <taxon>Alveolata</taxon>
        <taxon>Apicomplexa</taxon>
        <taxon>Aconoidasida</taxon>
        <taxon>Piroplasmida</taxon>
        <taxon>Theileriidae</taxon>
        <taxon>Theileria</taxon>
    </lineage>
</organism>